<evidence type="ECO:0000313" key="2">
    <source>
        <dbReference type="Proteomes" id="UP001614391"/>
    </source>
</evidence>
<proteinExistence type="predicted"/>
<accession>A0ABW8CM03</accession>
<name>A0ABW8CM03_STRBI</name>
<keyword evidence="2" id="KW-1185">Reference proteome</keyword>
<comment type="caution">
    <text evidence="1">The sequence shown here is derived from an EMBL/GenBank/DDBJ whole genome shotgun (WGS) entry which is preliminary data.</text>
</comment>
<evidence type="ECO:0000313" key="1">
    <source>
        <dbReference type="EMBL" id="MFI9117886.1"/>
    </source>
</evidence>
<gene>
    <name evidence="1" type="ORF">ACIGW0_00505</name>
</gene>
<dbReference type="Proteomes" id="UP001614391">
    <property type="component" value="Unassembled WGS sequence"/>
</dbReference>
<dbReference type="EMBL" id="JBITYT010000001">
    <property type="protein sequence ID" value="MFI9117886.1"/>
    <property type="molecule type" value="Genomic_DNA"/>
</dbReference>
<dbReference type="RefSeq" id="WP_399609447.1">
    <property type="nucleotide sequence ID" value="NZ_JBITYT010000001.1"/>
</dbReference>
<reference evidence="1 2" key="1">
    <citation type="submission" date="2024-10" db="EMBL/GenBank/DDBJ databases">
        <title>The Natural Products Discovery Center: Release of the First 8490 Sequenced Strains for Exploring Actinobacteria Biosynthetic Diversity.</title>
        <authorList>
            <person name="Kalkreuter E."/>
            <person name="Kautsar S.A."/>
            <person name="Yang D."/>
            <person name="Bader C.D."/>
            <person name="Teijaro C.N."/>
            <person name="Fluegel L."/>
            <person name="Davis C.M."/>
            <person name="Simpson J.R."/>
            <person name="Lauterbach L."/>
            <person name="Steele A.D."/>
            <person name="Gui C."/>
            <person name="Meng S."/>
            <person name="Li G."/>
            <person name="Viehrig K."/>
            <person name="Ye F."/>
            <person name="Su P."/>
            <person name="Kiefer A.F."/>
            <person name="Nichols A."/>
            <person name="Cepeda A.J."/>
            <person name="Yan W."/>
            <person name="Fan B."/>
            <person name="Jiang Y."/>
            <person name="Adhikari A."/>
            <person name="Zheng C.-J."/>
            <person name="Schuster L."/>
            <person name="Cowan T.M."/>
            <person name="Smanski M.J."/>
            <person name="Chevrette M.G."/>
            <person name="De Carvalho L.P.S."/>
            <person name="Shen B."/>
        </authorList>
    </citation>
    <scope>NUCLEOTIDE SEQUENCE [LARGE SCALE GENOMIC DNA]</scope>
    <source>
        <strain evidence="1 2">NPDC053346</strain>
    </source>
</reference>
<organism evidence="1 2">
    <name type="scientific">Streptomyces bikiniensis</name>
    <dbReference type="NCBI Taxonomy" id="1896"/>
    <lineage>
        <taxon>Bacteria</taxon>
        <taxon>Bacillati</taxon>
        <taxon>Actinomycetota</taxon>
        <taxon>Actinomycetes</taxon>
        <taxon>Kitasatosporales</taxon>
        <taxon>Streptomycetaceae</taxon>
        <taxon>Streptomyces</taxon>
    </lineage>
</organism>
<sequence length="169" mass="18090">MNDDLMTRAQNALAKEEEARLLAKMRELEAADRVAETEAERTARQGRARAEAAEIMAQAPRSMVTDQFDAAVSALGALVEAIYVRNDAIKRSNNVLRAARCYEASAGNEAVSVNGEIHSAAEAPVHVMVARVAQAVAAKFRDGDNHLQQLASTLNGHAGPLSRLTGIGR</sequence>
<protein>
    <submittedName>
        <fullName evidence="1">Uncharacterized protein</fullName>
    </submittedName>
</protein>